<keyword evidence="16" id="KW-1185">Reference proteome</keyword>
<dbReference type="PATRIC" id="fig|883066.3.peg.1568"/>
<dbReference type="CDD" id="cd18084">
    <property type="entry name" value="RsmE-like"/>
    <property type="match status" value="1"/>
</dbReference>
<keyword evidence="5 12" id="KW-0963">Cytoplasm</keyword>
<organism evidence="15 16">
    <name type="scientific">Actinobaculum massiliense ACS-171-V-Col2</name>
    <dbReference type="NCBI Taxonomy" id="883066"/>
    <lineage>
        <taxon>Bacteria</taxon>
        <taxon>Bacillati</taxon>
        <taxon>Actinomycetota</taxon>
        <taxon>Actinomycetes</taxon>
        <taxon>Actinomycetales</taxon>
        <taxon>Actinomycetaceae</taxon>
        <taxon>Actinobaculum</taxon>
    </lineage>
</organism>
<evidence type="ECO:0000256" key="3">
    <source>
        <dbReference type="ARBA" id="ARBA00012328"/>
    </source>
</evidence>
<dbReference type="Gene3D" id="2.40.240.20">
    <property type="entry name" value="Hypothetical PUA domain-like, domain 1"/>
    <property type="match status" value="1"/>
</dbReference>
<dbReference type="NCBIfam" id="TIGR00046">
    <property type="entry name" value="RsmE family RNA methyltransferase"/>
    <property type="match status" value="1"/>
</dbReference>
<evidence type="ECO:0000259" key="14">
    <source>
        <dbReference type="Pfam" id="PF20260"/>
    </source>
</evidence>
<comment type="caution">
    <text evidence="15">The sequence shown here is derived from an EMBL/GenBank/DDBJ whole genome shotgun (WGS) entry which is preliminary data.</text>
</comment>
<evidence type="ECO:0000256" key="1">
    <source>
        <dbReference type="ARBA" id="ARBA00004496"/>
    </source>
</evidence>
<dbReference type="RefSeq" id="WP_007001710.1">
    <property type="nucleotide sequence ID" value="NZ_JH992956.1"/>
</dbReference>
<dbReference type="PANTHER" id="PTHR30027">
    <property type="entry name" value="RIBOSOMAL RNA SMALL SUBUNIT METHYLTRANSFERASE E"/>
    <property type="match status" value="1"/>
</dbReference>
<keyword evidence="6 12" id="KW-0698">rRNA processing</keyword>
<proteinExistence type="inferred from homology"/>
<comment type="catalytic activity">
    <reaction evidence="11 12">
        <text>uridine(1498) in 16S rRNA + S-adenosyl-L-methionine = N(3)-methyluridine(1498) in 16S rRNA + S-adenosyl-L-homocysteine + H(+)</text>
        <dbReference type="Rhea" id="RHEA:42920"/>
        <dbReference type="Rhea" id="RHEA-COMP:10283"/>
        <dbReference type="Rhea" id="RHEA-COMP:10284"/>
        <dbReference type="ChEBI" id="CHEBI:15378"/>
        <dbReference type="ChEBI" id="CHEBI:57856"/>
        <dbReference type="ChEBI" id="CHEBI:59789"/>
        <dbReference type="ChEBI" id="CHEBI:65315"/>
        <dbReference type="ChEBI" id="CHEBI:74502"/>
        <dbReference type="EC" id="2.1.1.193"/>
    </reaction>
</comment>
<dbReference type="InterPro" id="IPR029026">
    <property type="entry name" value="tRNA_m1G_MTases_N"/>
</dbReference>
<dbReference type="SUPFAM" id="SSF88697">
    <property type="entry name" value="PUA domain-like"/>
    <property type="match status" value="1"/>
</dbReference>
<name>K9ECZ7_9ACTO</name>
<dbReference type="AlphaFoldDB" id="K9ECZ7"/>
<evidence type="ECO:0000256" key="9">
    <source>
        <dbReference type="ARBA" id="ARBA00022691"/>
    </source>
</evidence>
<dbReference type="GO" id="GO:0070475">
    <property type="term" value="P:rRNA base methylation"/>
    <property type="evidence" value="ECO:0007669"/>
    <property type="project" value="TreeGrafter"/>
</dbReference>
<dbReference type="InterPro" id="IPR015947">
    <property type="entry name" value="PUA-like_sf"/>
</dbReference>
<accession>K9ECZ7</accession>
<evidence type="ECO:0000256" key="12">
    <source>
        <dbReference type="PIRNR" id="PIRNR015601"/>
    </source>
</evidence>
<dbReference type="eggNOG" id="COG1385">
    <property type="taxonomic scope" value="Bacteria"/>
</dbReference>
<keyword evidence="9 12" id="KW-0949">S-adenosyl-L-methionine</keyword>
<dbReference type="PIRSF" id="PIRSF015601">
    <property type="entry name" value="MTase_slr0722"/>
    <property type="match status" value="1"/>
</dbReference>
<evidence type="ECO:0000259" key="13">
    <source>
        <dbReference type="Pfam" id="PF04452"/>
    </source>
</evidence>
<reference evidence="15 16" key="1">
    <citation type="submission" date="2012-09" db="EMBL/GenBank/DDBJ databases">
        <title>The Genome Sequence of Actinobaculum massiliae ACS-171-V-COL2.</title>
        <authorList>
            <consortium name="The Broad Institute Genome Sequencing Platform"/>
            <person name="Earl A."/>
            <person name="Ward D."/>
            <person name="Feldgarden M."/>
            <person name="Gevers D."/>
            <person name="Saerens B."/>
            <person name="Vaneechoutte M."/>
            <person name="Walker B."/>
            <person name="Young S.K."/>
            <person name="Zeng Q."/>
            <person name="Gargeya S."/>
            <person name="Fitzgerald M."/>
            <person name="Haas B."/>
            <person name="Abouelleil A."/>
            <person name="Alvarado L."/>
            <person name="Arachchi H.M."/>
            <person name="Berlin A."/>
            <person name="Chapman S.B."/>
            <person name="Goldberg J."/>
            <person name="Griggs A."/>
            <person name="Gujja S."/>
            <person name="Hansen M."/>
            <person name="Howarth C."/>
            <person name="Imamovic A."/>
            <person name="Larimer J."/>
            <person name="McCowen C."/>
            <person name="Montmayeur A."/>
            <person name="Murphy C."/>
            <person name="Neiman D."/>
            <person name="Pearson M."/>
            <person name="Priest M."/>
            <person name="Roberts A."/>
            <person name="Saif S."/>
            <person name="Shea T."/>
            <person name="Sisk P."/>
            <person name="Sykes S."/>
            <person name="Wortman J."/>
            <person name="Nusbaum C."/>
            <person name="Birren B."/>
        </authorList>
    </citation>
    <scope>NUCLEOTIDE SEQUENCE [LARGE SCALE GENOMIC DNA]</scope>
    <source>
        <strain evidence="16">ACS-171-V-Col2</strain>
    </source>
</reference>
<dbReference type="GO" id="GO:0070042">
    <property type="term" value="F:rRNA (uridine-N3-)-methyltransferase activity"/>
    <property type="evidence" value="ECO:0007669"/>
    <property type="project" value="TreeGrafter"/>
</dbReference>
<dbReference type="InterPro" id="IPR046887">
    <property type="entry name" value="RsmE_PUA-like"/>
</dbReference>
<keyword evidence="8 12" id="KW-0808">Transferase</keyword>
<evidence type="ECO:0000256" key="5">
    <source>
        <dbReference type="ARBA" id="ARBA00022490"/>
    </source>
</evidence>
<dbReference type="SUPFAM" id="SSF75217">
    <property type="entry name" value="alpha/beta knot"/>
    <property type="match status" value="1"/>
</dbReference>
<keyword evidence="7 12" id="KW-0489">Methyltransferase</keyword>
<evidence type="ECO:0000256" key="11">
    <source>
        <dbReference type="ARBA" id="ARBA00047944"/>
    </source>
</evidence>
<dbReference type="EC" id="2.1.1.193" evidence="3 12"/>
<dbReference type="NCBIfam" id="NF008693">
    <property type="entry name" value="PRK11713.2-3"/>
    <property type="match status" value="1"/>
</dbReference>
<dbReference type="PANTHER" id="PTHR30027:SF3">
    <property type="entry name" value="16S RRNA (URACIL(1498)-N(3))-METHYLTRANSFERASE"/>
    <property type="match status" value="1"/>
</dbReference>
<comment type="subcellular location">
    <subcellularLocation>
        <location evidence="1 12">Cytoplasm</location>
    </subcellularLocation>
</comment>
<evidence type="ECO:0000256" key="10">
    <source>
        <dbReference type="ARBA" id="ARBA00025699"/>
    </source>
</evidence>
<dbReference type="HOGENOM" id="CLU_067442_2_0_11"/>
<feature type="domain" description="Ribosomal RNA small subunit methyltransferase E methyltransferase" evidence="13">
    <location>
        <begin position="76"/>
        <end position="240"/>
    </location>
</feature>
<feature type="domain" description="Ribosomal RNA small subunit methyltransferase E PUA-like" evidence="14">
    <location>
        <begin position="22"/>
        <end position="68"/>
    </location>
</feature>
<comment type="function">
    <text evidence="10 12">Specifically methylates the N3 position of the uracil ring of uridine 1498 (m3U1498) in 16S rRNA. Acts on the fully assembled 30S ribosomal subunit.</text>
</comment>
<dbReference type="InterPro" id="IPR046886">
    <property type="entry name" value="RsmE_MTase_dom"/>
</dbReference>
<dbReference type="Gene3D" id="3.40.1280.10">
    <property type="match status" value="1"/>
</dbReference>
<sequence>MTLPLFLSAAVTQANVGQAISLDGEEGRHAVQVRRIRAGERIYISDGAGKRATCLVTEVQKRELTGRLEALIEIPEPPCKVRLIQALAKGGRDDQAIETATEFGAWEFVPWQSDRSVVNWRGKEAKGRERWEAVTRAACKQSRRSFLPRVAQVMTSAQLARWLAEQSETLTLICHESAQTGLESVPAKALSGVVNVVVGPEGGISADELEALTAAGGRAVRLTEDVLRAATAGPYAIAAIRAIRQYAGLR</sequence>
<dbReference type="Pfam" id="PF04452">
    <property type="entry name" value="Methyltrans_RNA"/>
    <property type="match status" value="1"/>
</dbReference>
<dbReference type="Pfam" id="PF20260">
    <property type="entry name" value="PUA_4"/>
    <property type="match status" value="1"/>
</dbReference>
<evidence type="ECO:0000313" key="15">
    <source>
        <dbReference type="EMBL" id="EKU94558.1"/>
    </source>
</evidence>
<protein>
    <recommendedName>
        <fullName evidence="4 12">Ribosomal RNA small subunit methyltransferase E</fullName>
        <ecNumber evidence="3 12">2.1.1.193</ecNumber>
    </recommendedName>
</protein>
<dbReference type="InterPro" id="IPR029028">
    <property type="entry name" value="Alpha/beta_knot_MTases"/>
</dbReference>
<dbReference type="STRING" id="202789.GCA_001457435_00600"/>
<dbReference type="GO" id="GO:0005737">
    <property type="term" value="C:cytoplasm"/>
    <property type="evidence" value="ECO:0007669"/>
    <property type="project" value="UniProtKB-SubCell"/>
</dbReference>
<comment type="similarity">
    <text evidence="2 12">Belongs to the RNA methyltransferase RsmE family.</text>
</comment>
<dbReference type="EMBL" id="AGWL01000008">
    <property type="protein sequence ID" value="EKU94558.1"/>
    <property type="molecule type" value="Genomic_DNA"/>
</dbReference>
<evidence type="ECO:0000256" key="7">
    <source>
        <dbReference type="ARBA" id="ARBA00022603"/>
    </source>
</evidence>
<evidence type="ECO:0000256" key="4">
    <source>
        <dbReference type="ARBA" id="ARBA00013673"/>
    </source>
</evidence>
<evidence type="ECO:0000313" key="16">
    <source>
        <dbReference type="Proteomes" id="UP000009888"/>
    </source>
</evidence>
<dbReference type="Proteomes" id="UP000009888">
    <property type="component" value="Unassembled WGS sequence"/>
</dbReference>
<evidence type="ECO:0000256" key="6">
    <source>
        <dbReference type="ARBA" id="ARBA00022552"/>
    </source>
</evidence>
<gene>
    <name evidence="15" type="ORF">HMPREF9233_01505</name>
</gene>
<dbReference type="InterPro" id="IPR006700">
    <property type="entry name" value="RsmE"/>
</dbReference>
<evidence type="ECO:0000256" key="8">
    <source>
        <dbReference type="ARBA" id="ARBA00022679"/>
    </source>
</evidence>
<evidence type="ECO:0000256" key="2">
    <source>
        <dbReference type="ARBA" id="ARBA00005528"/>
    </source>
</evidence>